<dbReference type="Gene3D" id="3.40.50.1820">
    <property type="entry name" value="alpha/beta hydrolase"/>
    <property type="match status" value="1"/>
</dbReference>
<dbReference type="RefSeq" id="WP_225397640.1">
    <property type="nucleotide sequence ID" value="NZ_JAYJJQ010000015.1"/>
</dbReference>
<reference evidence="2 3" key="1">
    <citation type="submission" date="2023-12" db="EMBL/GenBank/DDBJ databases">
        <title>Description of new species of Mycobacterium terrae complex isolated from sewage at the Sao Paulo Zoological Park Foundation in Brazil.</title>
        <authorList>
            <person name="Romagnoli C.L."/>
            <person name="Conceicao E.C."/>
            <person name="Machado E."/>
            <person name="Barreto L.B.P.F."/>
            <person name="Sharma A."/>
            <person name="Silva N.M."/>
            <person name="Marques L.E."/>
            <person name="Juliana M.A."/>
            <person name="Lourenco M.C.S."/>
            <person name="Digiampietri L.A."/>
            <person name="Suffys P.N."/>
            <person name="Viana-Niero C."/>
        </authorList>
    </citation>
    <scope>NUCLEOTIDE SEQUENCE [LARGE SCALE GENOMIC DNA]</scope>
    <source>
        <strain evidence="2 3">MYC017</strain>
    </source>
</reference>
<feature type="domain" description="AB hydrolase-1" evidence="1">
    <location>
        <begin position="87"/>
        <end position="276"/>
    </location>
</feature>
<dbReference type="InterPro" id="IPR000073">
    <property type="entry name" value="AB_hydrolase_1"/>
</dbReference>
<dbReference type="PANTHER" id="PTHR43433:SF1">
    <property type="entry name" value="BLL5160 PROTEIN"/>
    <property type="match status" value="1"/>
</dbReference>
<comment type="caution">
    <text evidence="2">The sequence shown here is derived from an EMBL/GenBank/DDBJ whole genome shotgun (WGS) entry which is preliminary data.</text>
</comment>
<proteinExistence type="predicted"/>
<evidence type="ECO:0000313" key="2">
    <source>
        <dbReference type="EMBL" id="MEB3070543.1"/>
    </source>
</evidence>
<dbReference type="GO" id="GO:0016787">
    <property type="term" value="F:hydrolase activity"/>
    <property type="evidence" value="ECO:0007669"/>
    <property type="project" value="UniProtKB-KW"/>
</dbReference>
<dbReference type="Proteomes" id="UP001299283">
    <property type="component" value="Unassembled WGS sequence"/>
</dbReference>
<keyword evidence="3" id="KW-1185">Reference proteome</keyword>
<dbReference type="InterPro" id="IPR050471">
    <property type="entry name" value="AB_hydrolase"/>
</dbReference>
<protein>
    <submittedName>
        <fullName evidence="2">Alpha/beta hydrolase</fullName>
    </submittedName>
</protein>
<accession>A0ABU5Z3K5</accession>
<sequence>MWFNEGIDIVAGLRGLPSALGAMKLPEVPAPREHPCGRIVDLPGRGSTYVVDTGPANGPAFMMLHSVACTGLLTWYPSLEMMRGFGRVVIFDQRWHGSGISSPRFLLEDCADDTVALADALGIDTFIPVGFSMGSLIAQLAWRRHRDRVEALVLCAGAATFAEATPMRFGTSIFAALLETFSPQPGVPAAPLEAGATMPHPYRWAIDEFRATSPGGMMRALAEIVRFDSRTWLTEINVPTAVLVPSRDRVISPKHQRWMAGQILNAHAVTVEGGHSCCTLKHRPFVDGLRSAVESVVTRASRSGRAGRRNLPATAS</sequence>
<dbReference type="EMBL" id="JAYJJQ010000015">
    <property type="protein sequence ID" value="MEB3070543.1"/>
    <property type="molecule type" value="Genomic_DNA"/>
</dbReference>
<dbReference type="InterPro" id="IPR029058">
    <property type="entry name" value="AB_hydrolase_fold"/>
</dbReference>
<evidence type="ECO:0000313" key="3">
    <source>
        <dbReference type="Proteomes" id="UP001299283"/>
    </source>
</evidence>
<evidence type="ECO:0000259" key="1">
    <source>
        <dbReference type="Pfam" id="PF00561"/>
    </source>
</evidence>
<organism evidence="2 3">
    <name type="scientific">[Mycobacterium] vasticus</name>
    <dbReference type="NCBI Taxonomy" id="2875777"/>
    <lineage>
        <taxon>Bacteria</taxon>
        <taxon>Bacillati</taxon>
        <taxon>Actinomycetota</taxon>
        <taxon>Actinomycetes</taxon>
        <taxon>Mycobacteriales</taxon>
        <taxon>Mycobacteriaceae</taxon>
        <taxon>Mycolicibacter</taxon>
    </lineage>
</organism>
<dbReference type="SUPFAM" id="SSF53474">
    <property type="entry name" value="alpha/beta-Hydrolases"/>
    <property type="match status" value="1"/>
</dbReference>
<keyword evidence="2" id="KW-0378">Hydrolase</keyword>
<dbReference type="PANTHER" id="PTHR43433">
    <property type="entry name" value="HYDROLASE, ALPHA/BETA FOLD FAMILY PROTEIN"/>
    <property type="match status" value="1"/>
</dbReference>
<dbReference type="Pfam" id="PF00561">
    <property type="entry name" value="Abhydrolase_1"/>
    <property type="match status" value="1"/>
</dbReference>
<name>A0ABU5Z3K5_9MYCO</name>
<gene>
    <name evidence="2" type="ORF">K5L39_15235</name>
</gene>